<sequence length="67" mass="7439">MCKVLDAVESKDLEQGILQGITQGKDAERISSIRNVMSSLKVSAMRAMEILCIPDNERKKYLALIEG</sequence>
<evidence type="ECO:0000313" key="2">
    <source>
        <dbReference type="Proteomes" id="UP000761380"/>
    </source>
</evidence>
<evidence type="ECO:0000313" key="1">
    <source>
        <dbReference type="EMBL" id="MBE6093265.1"/>
    </source>
</evidence>
<organism evidence="1 2">
    <name type="scientific">Selenomonas ruminantium</name>
    <dbReference type="NCBI Taxonomy" id="971"/>
    <lineage>
        <taxon>Bacteria</taxon>
        <taxon>Bacillati</taxon>
        <taxon>Bacillota</taxon>
        <taxon>Negativicutes</taxon>
        <taxon>Selenomonadales</taxon>
        <taxon>Selenomonadaceae</taxon>
        <taxon>Selenomonas</taxon>
    </lineage>
</organism>
<gene>
    <name evidence="1" type="ORF">E7201_08905</name>
</gene>
<comment type="caution">
    <text evidence="1">The sequence shown here is derived from an EMBL/GenBank/DDBJ whole genome shotgun (WGS) entry which is preliminary data.</text>
</comment>
<dbReference type="Proteomes" id="UP000761380">
    <property type="component" value="Unassembled WGS sequence"/>
</dbReference>
<accession>A0A927WP16</accession>
<name>A0A927WP16_SELRU</name>
<dbReference type="AlphaFoldDB" id="A0A927WP16"/>
<proteinExistence type="predicted"/>
<reference evidence="1" key="1">
    <citation type="submission" date="2019-04" db="EMBL/GenBank/DDBJ databases">
        <title>Evolution of Biomass-Degrading Anaerobic Consortia Revealed by Metagenomics.</title>
        <authorList>
            <person name="Peng X."/>
        </authorList>
    </citation>
    <scope>NUCLEOTIDE SEQUENCE</scope>
    <source>
        <strain evidence="1">SIG240</strain>
    </source>
</reference>
<dbReference type="EMBL" id="SVBY01000067">
    <property type="protein sequence ID" value="MBE6093265.1"/>
    <property type="molecule type" value="Genomic_DNA"/>
</dbReference>
<protein>
    <submittedName>
        <fullName evidence="1">Uncharacterized protein</fullName>
    </submittedName>
</protein>